<evidence type="ECO:0000256" key="3">
    <source>
        <dbReference type="ARBA" id="ARBA00022692"/>
    </source>
</evidence>
<comment type="similarity">
    <text evidence="2 6">Belongs to the mitochondrial carrier (TC 2.A.29) family.</text>
</comment>
<feature type="repeat" description="Solcar" evidence="5">
    <location>
        <begin position="19"/>
        <end position="102"/>
    </location>
</feature>
<dbReference type="PANTHER" id="PTHR46314">
    <property type="entry name" value="SOLUTE CARRIER FAMILY 25 MEMBER 44"/>
    <property type="match status" value="1"/>
</dbReference>
<dbReference type="OrthoDB" id="250329at2759"/>
<dbReference type="SUPFAM" id="SSF103506">
    <property type="entry name" value="Mitochondrial carrier"/>
    <property type="match status" value="1"/>
</dbReference>
<dbReference type="PROSITE" id="PS50920">
    <property type="entry name" value="SOLCAR"/>
    <property type="match status" value="1"/>
</dbReference>
<evidence type="ECO:0000256" key="4">
    <source>
        <dbReference type="ARBA" id="ARBA00023136"/>
    </source>
</evidence>
<accession>A0A7R9LII3</accession>
<organism evidence="8">
    <name type="scientific">Medioppia subpectinata</name>
    <dbReference type="NCBI Taxonomy" id="1979941"/>
    <lineage>
        <taxon>Eukaryota</taxon>
        <taxon>Metazoa</taxon>
        <taxon>Ecdysozoa</taxon>
        <taxon>Arthropoda</taxon>
        <taxon>Chelicerata</taxon>
        <taxon>Arachnida</taxon>
        <taxon>Acari</taxon>
        <taxon>Acariformes</taxon>
        <taxon>Sarcoptiformes</taxon>
        <taxon>Oribatida</taxon>
        <taxon>Brachypylina</taxon>
        <taxon>Oppioidea</taxon>
        <taxon>Oppiidae</taxon>
        <taxon>Medioppia</taxon>
    </lineage>
</organism>
<protein>
    <submittedName>
        <fullName evidence="8">Uncharacterized protein</fullName>
    </submittedName>
</protein>
<keyword evidence="7" id="KW-1133">Transmembrane helix</keyword>
<evidence type="ECO:0000256" key="5">
    <source>
        <dbReference type="PROSITE-ProRule" id="PRU00282"/>
    </source>
</evidence>
<evidence type="ECO:0000313" key="9">
    <source>
        <dbReference type="Proteomes" id="UP000759131"/>
    </source>
</evidence>
<evidence type="ECO:0000256" key="7">
    <source>
        <dbReference type="SAM" id="Phobius"/>
    </source>
</evidence>
<keyword evidence="6" id="KW-0813">Transport</keyword>
<dbReference type="GO" id="GO:0016020">
    <property type="term" value="C:membrane"/>
    <property type="evidence" value="ECO:0007669"/>
    <property type="project" value="UniProtKB-SubCell"/>
</dbReference>
<evidence type="ECO:0000256" key="1">
    <source>
        <dbReference type="ARBA" id="ARBA00004141"/>
    </source>
</evidence>
<dbReference type="InterPro" id="IPR023395">
    <property type="entry name" value="MCP_dom_sf"/>
</dbReference>
<name>A0A7R9LII3_9ACAR</name>
<keyword evidence="4 5" id="KW-0472">Membrane</keyword>
<dbReference type="Pfam" id="PF00153">
    <property type="entry name" value="Mito_carr"/>
    <property type="match status" value="1"/>
</dbReference>
<evidence type="ECO:0000256" key="2">
    <source>
        <dbReference type="ARBA" id="ARBA00006375"/>
    </source>
</evidence>
<dbReference type="EMBL" id="OC881648">
    <property type="protein sequence ID" value="CAD7642383.1"/>
    <property type="molecule type" value="Genomic_DNA"/>
</dbReference>
<gene>
    <name evidence="8" type="ORF">OSB1V03_LOCUS19119</name>
</gene>
<dbReference type="GO" id="GO:0005739">
    <property type="term" value="C:mitochondrion"/>
    <property type="evidence" value="ECO:0007669"/>
    <property type="project" value="InterPro"/>
</dbReference>
<dbReference type="GO" id="GO:0009083">
    <property type="term" value="P:branched-chain amino acid catabolic process"/>
    <property type="evidence" value="ECO:0007669"/>
    <property type="project" value="InterPro"/>
</dbReference>
<reference evidence="8" key="1">
    <citation type="submission" date="2020-11" db="EMBL/GenBank/DDBJ databases">
        <authorList>
            <person name="Tran Van P."/>
        </authorList>
    </citation>
    <scope>NUCLEOTIDE SEQUENCE</scope>
</reference>
<dbReference type="InterPro" id="IPR018108">
    <property type="entry name" value="MCP_transmembrane"/>
</dbReference>
<comment type="subcellular location">
    <subcellularLocation>
        <location evidence="1">Membrane</location>
        <topology evidence="1">Multi-pass membrane protein</topology>
    </subcellularLocation>
</comment>
<dbReference type="Proteomes" id="UP000759131">
    <property type="component" value="Unassembled WGS sequence"/>
</dbReference>
<dbReference type="EMBL" id="CAJPIZ010027073">
    <property type="protein sequence ID" value="CAG2119170.1"/>
    <property type="molecule type" value="Genomic_DNA"/>
</dbReference>
<proteinExistence type="inferred from homology"/>
<evidence type="ECO:0000256" key="6">
    <source>
        <dbReference type="RuleBase" id="RU000488"/>
    </source>
</evidence>
<evidence type="ECO:0000313" key="8">
    <source>
        <dbReference type="EMBL" id="CAD7642383.1"/>
    </source>
</evidence>
<sequence length="114" mass="12991">MFYPMFSENIMPLFPENTPLMLIQCTSGSISGMTVAVITNPLDVLRANIQVRRIVGSYILAMKQLWAEEHFNIFKKGLSARITQSCISSAFIVAGYETLKRLSVSEEYRHTIKW</sequence>
<dbReference type="InterPro" id="IPR042164">
    <property type="entry name" value="SLC25A44"/>
</dbReference>
<dbReference type="GO" id="GO:0015658">
    <property type="term" value="F:branched-chain amino acid transmembrane transporter activity"/>
    <property type="evidence" value="ECO:0007669"/>
    <property type="project" value="InterPro"/>
</dbReference>
<keyword evidence="9" id="KW-1185">Reference proteome</keyword>
<dbReference type="PANTHER" id="PTHR46314:SF2">
    <property type="entry name" value="SOLUTE CARRIER FAMILY 25 MEMBER 44"/>
    <property type="match status" value="1"/>
</dbReference>
<dbReference type="Gene3D" id="1.50.40.10">
    <property type="entry name" value="Mitochondrial carrier domain"/>
    <property type="match status" value="1"/>
</dbReference>
<feature type="transmembrane region" description="Helical" evidence="7">
    <location>
        <begin position="20"/>
        <end position="42"/>
    </location>
</feature>
<dbReference type="AlphaFoldDB" id="A0A7R9LII3"/>
<keyword evidence="3 5" id="KW-0812">Transmembrane</keyword>